<proteinExistence type="predicted"/>
<reference evidence="1 2" key="1">
    <citation type="submission" date="2016-03" db="EMBL/GenBank/DDBJ databases">
        <authorList>
            <person name="Ploux O."/>
        </authorList>
    </citation>
    <scope>NUCLEOTIDE SEQUENCE [LARGE SCALE GENOMIC DNA]</scope>
    <source>
        <strain evidence="1 2">R-45378</strain>
    </source>
</reference>
<dbReference type="AlphaFoldDB" id="A0A177N4M4"/>
<dbReference type="OrthoDB" id="9554330at2"/>
<dbReference type="RefSeq" id="WP_064042088.1">
    <property type="nucleotide sequence ID" value="NZ_LUUJ01000112.1"/>
</dbReference>
<name>A0A177N4M4_9GAMM</name>
<sequence length="221" mass="24962">MADEMVLATQQALVILPGITADRAARRYLLDFYRCRSPYRVFLPSLCQYFGIGFAARQLNRYLDSQQLSRYQRCHFICYISGGFILRRALAQRALPNLGRVVYVRSPFQERVPELSLRRYGPLPLLKFGKVLLDLAGDRKDRWPEPAADFGYVIEGGVSAQAAQLGLVAADFERCRSDPRFALAAGRPTLTTPLSHDQVYSDDTLLGHMLQFIESGRFPPA</sequence>
<gene>
    <name evidence="1" type="ORF">A1507_19050</name>
</gene>
<dbReference type="Proteomes" id="UP000077857">
    <property type="component" value="Unassembled WGS sequence"/>
</dbReference>
<accession>A0A177N4M4</accession>
<evidence type="ECO:0000313" key="2">
    <source>
        <dbReference type="Proteomes" id="UP000077857"/>
    </source>
</evidence>
<comment type="caution">
    <text evidence="1">The sequence shown here is derived from an EMBL/GenBank/DDBJ whole genome shotgun (WGS) entry which is preliminary data.</text>
</comment>
<dbReference type="EMBL" id="LUUJ01000112">
    <property type="protein sequence ID" value="OAI12090.1"/>
    <property type="molecule type" value="Genomic_DNA"/>
</dbReference>
<protein>
    <recommendedName>
        <fullName evidence="3">Alpha/beta hydrolase</fullName>
    </recommendedName>
</protein>
<organism evidence="1 2">
    <name type="scientific">Methylomonas koyamae</name>
    <dbReference type="NCBI Taxonomy" id="702114"/>
    <lineage>
        <taxon>Bacteria</taxon>
        <taxon>Pseudomonadati</taxon>
        <taxon>Pseudomonadota</taxon>
        <taxon>Gammaproteobacteria</taxon>
        <taxon>Methylococcales</taxon>
        <taxon>Methylococcaceae</taxon>
        <taxon>Methylomonas</taxon>
    </lineage>
</organism>
<evidence type="ECO:0008006" key="3">
    <source>
        <dbReference type="Google" id="ProtNLM"/>
    </source>
</evidence>
<evidence type="ECO:0000313" key="1">
    <source>
        <dbReference type="EMBL" id="OAI12090.1"/>
    </source>
</evidence>